<gene>
    <name evidence="1" type="ORF">SAMN05414137_108146</name>
</gene>
<proteinExistence type="predicted"/>
<sequence>MIKTGYVRQLVQQMKTVMEVTRGTFLRHWTVPGEQLDGFQPPARRWLGYYGEAPTPTSYFPLAPAHVLDTRYAVGAPKGQLDGGKVLRLKVLGVAGVPVGARTVLLSLTALNATANTAVTAFAENTARPAGAAVEAGRGLPATVRVEVPVGSDGYVDLYNQAGSMDLLADVQGYYA</sequence>
<dbReference type="AlphaFoldDB" id="A0A1H7PUX4"/>
<dbReference type="Proteomes" id="UP000183015">
    <property type="component" value="Unassembled WGS sequence"/>
</dbReference>
<reference evidence="2" key="1">
    <citation type="submission" date="2016-10" db="EMBL/GenBank/DDBJ databases">
        <authorList>
            <person name="Varghese N."/>
        </authorList>
    </citation>
    <scope>NUCLEOTIDE SEQUENCE [LARGE SCALE GENOMIC DNA]</scope>
    <source>
        <strain evidence="2">DSM 45096 / BCRC 16803 / CGMCC 4.1857 / CIP 109030 / JCM 12277 / KCTC 19219 / NBRC 100920 / 33214</strain>
    </source>
</reference>
<dbReference type="EMBL" id="FOAZ01000008">
    <property type="protein sequence ID" value="SEL39691.1"/>
    <property type="molecule type" value="Genomic_DNA"/>
</dbReference>
<evidence type="ECO:0000313" key="1">
    <source>
        <dbReference type="EMBL" id="SEL39691.1"/>
    </source>
</evidence>
<accession>A0A1H7PUX4</accession>
<name>A0A1H7PUX4_STRJI</name>
<keyword evidence="2" id="KW-1185">Reference proteome</keyword>
<dbReference type="eggNOG" id="COG0726">
    <property type="taxonomic scope" value="Bacteria"/>
</dbReference>
<evidence type="ECO:0000313" key="2">
    <source>
        <dbReference type="Proteomes" id="UP000183015"/>
    </source>
</evidence>
<protein>
    <submittedName>
        <fullName evidence="1">Uncharacterized protein</fullName>
    </submittedName>
</protein>
<organism evidence="1 2">
    <name type="scientific">Streptacidiphilus jiangxiensis</name>
    <dbReference type="NCBI Taxonomy" id="235985"/>
    <lineage>
        <taxon>Bacteria</taxon>
        <taxon>Bacillati</taxon>
        <taxon>Actinomycetota</taxon>
        <taxon>Actinomycetes</taxon>
        <taxon>Kitasatosporales</taxon>
        <taxon>Streptomycetaceae</taxon>
        <taxon>Streptacidiphilus</taxon>
    </lineage>
</organism>